<gene>
    <name evidence="3" type="ORF">FKY71_17310</name>
</gene>
<dbReference type="GO" id="GO:0005524">
    <property type="term" value="F:ATP binding"/>
    <property type="evidence" value="ECO:0007669"/>
    <property type="project" value="InterPro"/>
</dbReference>
<name>A0A540VEB9_9GAMM</name>
<keyword evidence="1" id="KW-0347">Helicase</keyword>
<dbReference type="Pfam" id="PF00176">
    <property type="entry name" value="SNF2-rel_dom"/>
    <property type="match status" value="1"/>
</dbReference>
<keyword evidence="1" id="KW-0067">ATP-binding</keyword>
<dbReference type="Proteomes" id="UP000315400">
    <property type="component" value="Unassembled WGS sequence"/>
</dbReference>
<dbReference type="EMBL" id="VIFK01000392">
    <property type="protein sequence ID" value="TQE95110.1"/>
    <property type="molecule type" value="Genomic_DNA"/>
</dbReference>
<dbReference type="InterPro" id="IPR000330">
    <property type="entry name" value="SNF2_N"/>
</dbReference>
<feature type="domain" description="SNF2 N-terminal" evidence="2">
    <location>
        <begin position="26"/>
        <end position="76"/>
    </location>
</feature>
<proteinExistence type="predicted"/>
<sequence>MVENGSQPVLPGLHRAPRAERVAALGPGDVVVAGYALLQREREALTAIDWHTAVLDEAHAIKNAAAGRARSARALRA</sequence>
<protein>
    <recommendedName>
        <fullName evidence="2">SNF2 N-terminal domain-containing protein</fullName>
    </recommendedName>
</protein>
<comment type="caution">
    <text evidence="3">The sequence shown here is derived from an EMBL/GenBank/DDBJ whole genome shotgun (WGS) entry which is preliminary data.</text>
</comment>
<evidence type="ECO:0000313" key="3">
    <source>
        <dbReference type="EMBL" id="TQE95110.1"/>
    </source>
</evidence>
<evidence type="ECO:0000313" key="4">
    <source>
        <dbReference type="Proteomes" id="UP000315400"/>
    </source>
</evidence>
<keyword evidence="1" id="KW-0547">Nucleotide-binding</keyword>
<dbReference type="Gene3D" id="3.40.50.10810">
    <property type="entry name" value="Tandem AAA-ATPase domain"/>
    <property type="match status" value="1"/>
</dbReference>
<keyword evidence="1" id="KW-0378">Hydrolase</keyword>
<evidence type="ECO:0000256" key="1">
    <source>
        <dbReference type="ARBA" id="ARBA00022806"/>
    </source>
</evidence>
<dbReference type="InterPro" id="IPR027417">
    <property type="entry name" value="P-loop_NTPase"/>
</dbReference>
<dbReference type="InterPro" id="IPR038718">
    <property type="entry name" value="SNF2-like_sf"/>
</dbReference>
<reference evidence="3 4" key="1">
    <citation type="submission" date="2019-06" db="EMBL/GenBank/DDBJ databases">
        <title>Metagenome assembled Genome of Spiribacter salinus SL48-SHIP from the microbial mat of Salt Lake 48 (Novosibirsk region, Russia).</title>
        <authorList>
            <person name="Shipova A."/>
            <person name="Rozanov A.S."/>
            <person name="Bryanskaya A.V."/>
            <person name="Peltek S.E."/>
        </authorList>
    </citation>
    <scope>NUCLEOTIDE SEQUENCE [LARGE SCALE GENOMIC DNA]</scope>
    <source>
        <strain evidence="3">SL48-SHIP-2</strain>
    </source>
</reference>
<dbReference type="SUPFAM" id="SSF52540">
    <property type="entry name" value="P-loop containing nucleoside triphosphate hydrolases"/>
    <property type="match status" value="1"/>
</dbReference>
<dbReference type="AlphaFoldDB" id="A0A540VEB9"/>
<organism evidence="3 4">
    <name type="scientific">Spiribacter salinus</name>
    <dbReference type="NCBI Taxonomy" id="1335746"/>
    <lineage>
        <taxon>Bacteria</taxon>
        <taxon>Pseudomonadati</taxon>
        <taxon>Pseudomonadota</taxon>
        <taxon>Gammaproteobacteria</taxon>
        <taxon>Chromatiales</taxon>
        <taxon>Ectothiorhodospiraceae</taxon>
        <taxon>Spiribacter</taxon>
    </lineage>
</organism>
<evidence type="ECO:0000259" key="2">
    <source>
        <dbReference type="Pfam" id="PF00176"/>
    </source>
</evidence>
<accession>A0A540VEB9</accession>